<feature type="transmembrane region" description="Helical" evidence="1">
    <location>
        <begin position="115"/>
        <end position="135"/>
    </location>
</feature>
<name>A0A5K3FY39_MESCO</name>
<sequence>MSPLSQYGVRARRQVPSIRVYHVGHAAQYILPLIRVLLWLAAYLPRMLLERRDTQDWLRPGWSNISNASAATHIENPSPNMKNTGTTEEALLTNWKPGPRVRRLPSEPATLATPFIIYCTSVVFFSGWRLIFLAFH</sequence>
<evidence type="ECO:0000256" key="1">
    <source>
        <dbReference type="SAM" id="Phobius"/>
    </source>
</evidence>
<organism evidence="2">
    <name type="scientific">Mesocestoides corti</name>
    <name type="common">Flatworm</name>
    <dbReference type="NCBI Taxonomy" id="53468"/>
    <lineage>
        <taxon>Eukaryota</taxon>
        <taxon>Metazoa</taxon>
        <taxon>Spiralia</taxon>
        <taxon>Lophotrochozoa</taxon>
        <taxon>Platyhelminthes</taxon>
        <taxon>Cestoda</taxon>
        <taxon>Eucestoda</taxon>
        <taxon>Cyclophyllidea</taxon>
        <taxon>Mesocestoididae</taxon>
        <taxon>Mesocestoides</taxon>
    </lineage>
</organism>
<keyword evidence="1" id="KW-0812">Transmembrane</keyword>
<proteinExistence type="predicted"/>
<reference evidence="2" key="1">
    <citation type="submission" date="2019-11" db="UniProtKB">
        <authorList>
            <consortium name="WormBaseParasite"/>
        </authorList>
    </citation>
    <scope>IDENTIFICATION</scope>
</reference>
<keyword evidence="1" id="KW-1133">Transmembrane helix</keyword>
<evidence type="ECO:0000313" key="2">
    <source>
        <dbReference type="WBParaSite" id="MCU_012838-RA"/>
    </source>
</evidence>
<dbReference type="AlphaFoldDB" id="A0A5K3FY39"/>
<keyword evidence="1" id="KW-0472">Membrane</keyword>
<accession>A0A5K3FY39</accession>
<dbReference type="WBParaSite" id="MCU_012838-RA">
    <property type="protein sequence ID" value="MCU_012838-RA"/>
    <property type="gene ID" value="MCU_012838"/>
</dbReference>
<protein>
    <submittedName>
        <fullName evidence="2">Transmembrane protein</fullName>
    </submittedName>
</protein>
<feature type="transmembrane region" description="Helical" evidence="1">
    <location>
        <begin position="20"/>
        <end position="42"/>
    </location>
</feature>